<reference evidence="2 3" key="1">
    <citation type="submission" date="2024-04" db="EMBL/GenBank/DDBJ databases">
        <title>Phyllosticta paracitricarpa is synonymous to the EU quarantine fungus P. citricarpa based on phylogenomic analyses.</title>
        <authorList>
            <consortium name="Lawrence Berkeley National Laboratory"/>
            <person name="Van Ingen-Buijs V.A."/>
            <person name="Van Westerhoven A.C."/>
            <person name="Haridas S."/>
            <person name="Skiadas P."/>
            <person name="Martin F."/>
            <person name="Groenewald J.Z."/>
            <person name="Crous P.W."/>
            <person name="Seidl M.F."/>
        </authorList>
    </citation>
    <scope>NUCLEOTIDE SEQUENCE [LARGE SCALE GENOMIC DNA]</scope>
    <source>
        <strain evidence="2 3">CBS 123374</strain>
    </source>
</reference>
<feature type="region of interest" description="Disordered" evidence="1">
    <location>
        <begin position="93"/>
        <end position="142"/>
    </location>
</feature>
<feature type="compositionally biased region" description="Low complexity" evidence="1">
    <location>
        <begin position="248"/>
        <end position="296"/>
    </location>
</feature>
<proteinExistence type="predicted"/>
<evidence type="ECO:0000256" key="1">
    <source>
        <dbReference type="SAM" id="MobiDB-lite"/>
    </source>
</evidence>
<comment type="caution">
    <text evidence="2">The sequence shown here is derived from an EMBL/GenBank/DDBJ whole genome shotgun (WGS) entry which is preliminary data.</text>
</comment>
<dbReference type="Proteomes" id="UP001492380">
    <property type="component" value="Unassembled WGS sequence"/>
</dbReference>
<feature type="compositionally biased region" description="Polar residues" evidence="1">
    <location>
        <begin position="17"/>
        <end position="31"/>
    </location>
</feature>
<feature type="region of interest" description="Disordered" evidence="1">
    <location>
        <begin position="1"/>
        <end position="71"/>
    </location>
</feature>
<organism evidence="2 3">
    <name type="scientific">Phyllosticta capitalensis</name>
    <dbReference type="NCBI Taxonomy" id="121624"/>
    <lineage>
        <taxon>Eukaryota</taxon>
        <taxon>Fungi</taxon>
        <taxon>Dikarya</taxon>
        <taxon>Ascomycota</taxon>
        <taxon>Pezizomycotina</taxon>
        <taxon>Dothideomycetes</taxon>
        <taxon>Dothideomycetes incertae sedis</taxon>
        <taxon>Botryosphaeriales</taxon>
        <taxon>Phyllostictaceae</taxon>
        <taxon>Phyllosticta</taxon>
    </lineage>
</organism>
<gene>
    <name evidence="2" type="ORF">HDK90DRAFT_514038</name>
</gene>
<feature type="compositionally biased region" description="Gly residues" evidence="1">
    <location>
        <begin position="297"/>
        <end position="309"/>
    </location>
</feature>
<evidence type="ECO:0000313" key="2">
    <source>
        <dbReference type="EMBL" id="KAK8227531.1"/>
    </source>
</evidence>
<dbReference type="EMBL" id="JBBWRZ010000010">
    <property type="protein sequence ID" value="KAK8227531.1"/>
    <property type="molecule type" value="Genomic_DNA"/>
</dbReference>
<sequence>MNQQMDSFNPPPFFNQPGLQLGSTASPQSTPALGQPQQQAHFQFHGAAALSTMPGGASMMQQSPRVSQSFQTPFAHLSRTTISPPRHVSPYAAATATHPEHSQSMAAPVSLPSHGAPAQQKVQTPTKPAQHPPSSPGTQARDHERISMLLEINKELLLEVVKVKEQGSKAADGLKDPETKIYMSDVMRRLQANLSYLATTYERKANPFPGPAIMSTPSSPPFPAGLADMYTRLQTLFPGWTGAPLNPAMGGAAAAQGAQGQGPAAAQQQQQQHQMQMARQQQLQALQQQHQQMAQGSPGGGGQPQGSLG</sequence>
<feature type="region of interest" description="Disordered" evidence="1">
    <location>
        <begin position="248"/>
        <end position="309"/>
    </location>
</feature>
<name>A0ABR1YFM0_9PEZI</name>
<keyword evidence="3" id="KW-1185">Reference proteome</keyword>
<protein>
    <submittedName>
        <fullName evidence="2">Uncharacterized protein</fullName>
    </submittedName>
</protein>
<accession>A0ABR1YFM0</accession>
<feature type="compositionally biased region" description="Polar residues" evidence="1">
    <location>
        <begin position="59"/>
        <end position="71"/>
    </location>
</feature>
<evidence type="ECO:0000313" key="3">
    <source>
        <dbReference type="Proteomes" id="UP001492380"/>
    </source>
</evidence>
<feature type="compositionally biased region" description="Low complexity" evidence="1">
    <location>
        <begin position="32"/>
        <end position="50"/>
    </location>
</feature>